<dbReference type="AlphaFoldDB" id="A0A1Y1W0K8"/>
<protein>
    <submittedName>
        <fullName evidence="10">Cytochrome P450</fullName>
    </submittedName>
</protein>
<keyword evidence="4 8" id="KW-0479">Metal-binding</keyword>
<evidence type="ECO:0000256" key="3">
    <source>
        <dbReference type="ARBA" id="ARBA00022617"/>
    </source>
</evidence>
<feature type="binding site" description="axial binding residue" evidence="8">
    <location>
        <position position="449"/>
    </location>
    <ligand>
        <name>heme</name>
        <dbReference type="ChEBI" id="CHEBI:30413"/>
    </ligand>
    <ligandPart>
        <name>Fe</name>
        <dbReference type="ChEBI" id="CHEBI:18248"/>
    </ligandPart>
</feature>
<accession>A0A1Y1W0K8</accession>
<keyword evidence="6 8" id="KW-0408">Iron</keyword>
<keyword evidence="7 9" id="KW-0503">Monooxygenase</keyword>
<dbReference type="GO" id="GO:0004497">
    <property type="term" value="F:monooxygenase activity"/>
    <property type="evidence" value="ECO:0007669"/>
    <property type="project" value="UniProtKB-KW"/>
</dbReference>
<dbReference type="InterPro" id="IPR036396">
    <property type="entry name" value="Cyt_P450_sf"/>
</dbReference>
<dbReference type="OrthoDB" id="1470350at2759"/>
<dbReference type="PROSITE" id="PS00086">
    <property type="entry name" value="CYTOCHROME_P450"/>
    <property type="match status" value="1"/>
</dbReference>
<dbReference type="PANTHER" id="PTHR24305">
    <property type="entry name" value="CYTOCHROME P450"/>
    <property type="match status" value="1"/>
</dbReference>
<organism evidence="10 11">
    <name type="scientific">Linderina pennispora</name>
    <dbReference type="NCBI Taxonomy" id="61395"/>
    <lineage>
        <taxon>Eukaryota</taxon>
        <taxon>Fungi</taxon>
        <taxon>Fungi incertae sedis</taxon>
        <taxon>Zoopagomycota</taxon>
        <taxon>Kickxellomycotina</taxon>
        <taxon>Kickxellomycetes</taxon>
        <taxon>Kickxellales</taxon>
        <taxon>Kickxellaceae</taxon>
        <taxon>Linderina</taxon>
    </lineage>
</organism>
<dbReference type="Gene3D" id="1.10.630.10">
    <property type="entry name" value="Cytochrome P450"/>
    <property type="match status" value="1"/>
</dbReference>
<dbReference type="EMBL" id="MCFD01000013">
    <property type="protein sequence ID" value="ORX67060.1"/>
    <property type="molecule type" value="Genomic_DNA"/>
</dbReference>
<comment type="cofactor">
    <cofactor evidence="1 8">
        <name>heme</name>
        <dbReference type="ChEBI" id="CHEBI:30413"/>
    </cofactor>
</comment>
<comment type="caution">
    <text evidence="10">The sequence shown here is derived from an EMBL/GenBank/DDBJ whole genome shotgun (WGS) entry which is preliminary data.</text>
</comment>
<evidence type="ECO:0000256" key="9">
    <source>
        <dbReference type="RuleBase" id="RU000461"/>
    </source>
</evidence>
<gene>
    <name evidence="10" type="ORF">DL89DRAFT_269497</name>
</gene>
<keyword evidence="11" id="KW-1185">Reference proteome</keyword>
<dbReference type="PRINTS" id="PR00385">
    <property type="entry name" value="P450"/>
</dbReference>
<evidence type="ECO:0000256" key="5">
    <source>
        <dbReference type="ARBA" id="ARBA00023002"/>
    </source>
</evidence>
<dbReference type="InterPro" id="IPR050121">
    <property type="entry name" value="Cytochrome_P450_monoxygenase"/>
</dbReference>
<dbReference type="PRINTS" id="PR00463">
    <property type="entry name" value="EP450I"/>
</dbReference>
<dbReference type="SUPFAM" id="SSF48264">
    <property type="entry name" value="Cytochrome P450"/>
    <property type="match status" value="1"/>
</dbReference>
<comment type="similarity">
    <text evidence="2 9">Belongs to the cytochrome P450 family.</text>
</comment>
<dbReference type="Proteomes" id="UP000193922">
    <property type="component" value="Unassembled WGS sequence"/>
</dbReference>
<evidence type="ECO:0000256" key="1">
    <source>
        <dbReference type="ARBA" id="ARBA00001971"/>
    </source>
</evidence>
<dbReference type="RefSeq" id="XP_040740982.1">
    <property type="nucleotide sequence ID" value="XM_040888326.1"/>
</dbReference>
<dbReference type="GO" id="GO:0016705">
    <property type="term" value="F:oxidoreductase activity, acting on paired donors, with incorporation or reduction of molecular oxygen"/>
    <property type="evidence" value="ECO:0007669"/>
    <property type="project" value="InterPro"/>
</dbReference>
<evidence type="ECO:0000256" key="6">
    <source>
        <dbReference type="ARBA" id="ARBA00023004"/>
    </source>
</evidence>
<dbReference type="PANTHER" id="PTHR24305:SF237">
    <property type="entry name" value="CYTOCHROME P450 MONOOXYGENASE ATNE-RELATED"/>
    <property type="match status" value="1"/>
</dbReference>
<evidence type="ECO:0000256" key="7">
    <source>
        <dbReference type="ARBA" id="ARBA00023033"/>
    </source>
</evidence>
<reference evidence="10 11" key="1">
    <citation type="submission" date="2016-07" db="EMBL/GenBank/DDBJ databases">
        <title>Pervasive Adenine N6-methylation of Active Genes in Fungi.</title>
        <authorList>
            <consortium name="DOE Joint Genome Institute"/>
            <person name="Mondo S.J."/>
            <person name="Dannebaum R.O."/>
            <person name="Kuo R.C."/>
            <person name="Labutti K."/>
            <person name="Haridas S."/>
            <person name="Kuo A."/>
            <person name="Salamov A."/>
            <person name="Ahrendt S.R."/>
            <person name="Lipzen A."/>
            <person name="Sullivan W."/>
            <person name="Andreopoulos W.B."/>
            <person name="Clum A."/>
            <person name="Lindquist E."/>
            <person name="Daum C."/>
            <person name="Ramamoorthy G.K."/>
            <person name="Gryganskyi A."/>
            <person name="Culley D."/>
            <person name="Magnuson J.K."/>
            <person name="James T.Y."/>
            <person name="O'Malley M.A."/>
            <person name="Stajich J.E."/>
            <person name="Spatafora J.W."/>
            <person name="Visel A."/>
            <person name="Grigoriev I.V."/>
        </authorList>
    </citation>
    <scope>NUCLEOTIDE SEQUENCE [LARGE SCALE GENOMIC DNA]</scope>
    <source>
        <strain evidence="10 11">ATCC 12442</strain>
    </source>
</reference>
<keyword evidence="3 8" id="KW-0349">Heme</keyword>
<dbReference type="STRING" id="61395.A0A1Y1W0K8"/>
<dbReference type="InterPro" id="IPR002401">
    <property type="entry name" value="Cyt_P450_E_grp-I"/>
</dbReference>
<evidence type="ECO:0000313" key="10">
    <source>
        <dbReference type="EMBL" id="ORX67060.1"/>
    </source>
</evidence>
<name>A0A1Y1W0K8_9FUNG</name>
<dbReference type="GO" id="GO:0020037">
    <property type="term" value="F:heme binding"/>
    <property type="evidence" value="ECO:0007669"/>
    <property type="project" value="InterPro"/>
</dbReference>
<proteinExistence type="inferred from homology"/>
<dbReference type="InterPro" id="IPR017972">
    <property type="entry name" value="Cyt_P450_CS"/>
</dbReference>
<evidence type="ECO:0000313" key="11">
    <source>
        <dbReference type="Proteomes" id="UP000193922"/>
    </source>
</evidence>
<evidence type="ECO:0000256" key="4">
    <source>
        <dbReference type="ARBA" id="ARBA00022723"/>
    </source>
</evidence>
<dbReference type="GeneID" id="63804974"/>
<keyword evidence="5 9" id="KW-0560">Oxidoreductase</keyword>
<dbReference type="GO" id="GO:0005506">
    <property type="term" value="F:iron ion binding"/>
    <property type="evidence" value="ECO:0007669"/>
    <property type="project" value="InterPro"/>
</dbReference>
<dbReference type="InterPro" id="IPR001128">
    <property type="entry name" value="Cyt_P450"/>
</dbReference>
<dbReference type="Pfam" id="PF00067">
    <property type="entry name" value="p450"/>
    <property type="match status" value="1"/>
</dbReference>
<sequence>MDIASIFTATQVPVGLNSLWTAFGLALAACTTCLAYRAFFSPLACISGPFLNRISNLPLQYHMLRGHYHWYSTQLHARYGDMVRMGIDHVSLSNTADTRRVLATHAFRKGRMYNQIESNGYGVNTFSTVDPEVNKLRRRLIGDAFAMHTMRQVEGLIVESGASALIKLWDSEIASQGGIARINYFYTFHRMGYDVIGELAFGRTFNTLPTGDMELIDWIHDSIKLSILIGQAPIITKFLWVFRRLVDSTKKIQRLVHDTIETRKKLIREAGKPPRVDVLQKFIDAKDMETSNVLLPVQLESEVRLTLLAGSDTTSNTLSFTIMNLMHYPEHYRRVTDEVRSAFPDTSKMISFADAKAKLPYLTAVIYESMRLNPSLANMLQRSVPAEGAIFQNCFLPGDTQICISISACHRNPQLWNNPDVFDPERFLGPDSAERIKDILTFSSGVRACIAKNMVMLELYTALANTLRRYNFSLPADSMYGPHRLDRNEIPVEIPSSSFIVTGPTSPKAHCWVNISRA</sequence>
<evidence type="ECO:0000256" key="2">
    <source>
        <dbReference type="ARBA" id="ARBA00010617"/>
    </source>
</evidence>
<evidence type="ECO:0000256" key="8">
    <source>
        <dbReference type="PIRSR" id="PIRSR602401-1"/>
    </source>
</evidence>